<dbReference type="InParanoid" id="W3X6G9"/>
<dbReference type="PANTHER" id="PTHR33112">
    <property type="entry name" value="DOMAIN PROTEIN, PUTATIVE-RELATED"/>
    <property type="match status" value="1"/>
</dbReference>
<organism evidence="2 3">
    <name type="scientific">Pestalotiopsis fici (strain W106-1 / CGMCC3.15140)</name>
    <dbReference type="NCBI Taxonomy" id="1229662"/>
    <lineage>
        <taxon>Eukaryota</taxon>
        <taxon>Fungi</taxon>
        <taxon>Dikarya</taxon>
        <taxon>Ascomycota</taxon>
        <taxon>Pezizomycotina</taxon>
        <taxon>Sordariomycetes</taxon>
        <taxon>Xylariomycetidae</taxon>
        <taxon>Amphisphaeriales</taxon>
        <taxon>Sporocadaceae</taxon>
        <taxon>Pestalotiopsis</taxon>
    </lineage>
</organism>
<evidence type="ECO:0000313" key="2">
    <source>
        <dbReference type="EMBL" id="ETS80756.1"/>
    </source>
</evidence>
<dbReference type="EMBL" id="KI912113">
    <property type="protein sequence ID" value="ETS80756.1"/>
    <property type="molecule type" value="Genomic_DNA"/>
</dbReference>
<reference evidence="3" key="1">
    <citation type="journal article" date="2015" name="BMC Genomics">
        <title>Genomic and transcriptomic analysis of the endophytic fungus Pestalotiopsis fici reveals its lifestyle and high potential for synthesis of natural products.</title>
        <authorList>
            <person name="Wang X."/>
            <person name="Zhang X."/>
            <person name="Liu L."/>
            <person name="Xiang M."/>
            <person name="Wang W."/>
            <person name="Sun X."/>
            <person name="Che Y."/>
            <person name="Guo L."/>
            <person name="Liu G."/>
            <person name="Guo L."/>
            <person name="Wang C."/>
            <person name="Yin W.B."/>
            <person name="Stadler M."/>
            <person name="Zhang X."/>
            <person name="Liu X."/>
        </authorList>
    </citation>
    <scope>NUCLEOTIDE SEQUENCE [LARGE SCALE GENOMIC DNA]</scope>
    <source>
        <strain evidence="3">W106-1 / CGMCC3.15140</strain>
    </source>
</reference>
<accession>W3X6G9</accession>
<dbReference type="RefSeq" id="XP_007835057.1">
    <property type="nucleotide sequence ID" value="XM_007836866.1"/>
</dbReference>
<dbReference type="OrthoDB" id="5125733at2759"/>
<dbReference type="HOGENOM" id="CLU_002639_6_2_1"/>
<dbReference type="Pfam" id="PF06985">
    <property type="entry name" value="HET"/>
    <property type="match status" value="1"/>
</dbReference>
<dbReference type="PANTHER" id="PTHR33112:SF16">
    <property type="entry name" value="HETEROKARYON INCOMPATIBILITY DOMAIN-CONTAINING PROTEIN"/>
    <property type="match status" value="1"/>
</dbReference>
<protein>
    <recommendedName>
        <fullName evidence="1">Heterokaryon incompatibility domain-containing protein</fullName>
    </recommendedName>
</protein>
<dbReference type="GeneID" id="19273298"/>
<dbReference type="InterPro" id="IPR010730">
    <property type="entry name" value="HET"/>
</dbReference>
<feature type="domain" description="Heterokaryon incompatibility" evidence="1">
    <location>
        <begin position="278"/>
        <end position="424"/>
    </location>
</feature>
<keyword evidence="3" id="KW-1185">Reference proteome</keyword>
<dbReference type="eggNOG" id="ENOG502RS94">
    <property type="taxonomic scope" value="Eukaryota"/>
</dbReference>
<dbReference type="Proteomes" id="UP000030651">
    <property type="component" value="Unassembled WGS sequence"/>
</dbReference>
<name>W3X6G9_PESFW</name>
<dbReference type="KEGG" id="pfy:PFICI_08285"/>
<evidence type="ECO:0000259" key="1">
    <source>
        <dbReference type="Pfam" id="PF06985"/>
    </source>
</evidence>
<dbReference type="AlphaFoldDB" id="W3X6G9"/>
<gene>
    <name evidence="2" type="ORF">PFICI_08285</name>
</gene>
<proteinExistence type="predicted"/>
<evidence type="ECO:0000313" key="3">
    <source>
        <dbReference type="Proteomes" id="UP000030651"/>
    </source>
</evidence>
<dbReference type="OMA" id="NTHIASE"/>
<sequence>MGTNPLNERLQWFRSAEQSPTYKPLHSESQTVNFDHPHSCAHCQHISFNVEDFVENPLVDLGQGAAHRETTFSQEIGRGLEQAIAAAIAGCALFKWVLDTLGDEENHDVPTADSLDQVVFSLEFETGEQISCAPVIGGLYKDGRSYEPWISTYYGNRRARLDLCVRRDDPAANFIAQHPPESDLFSERSIQFGKDCLATCLNYHEHCRTEWLRADLDRLTHDRVLESINLSDETISLKDLPTRLLRIEAAVDGALLVRLVEVSKLTTEGQRQIAAAGFAALSYCWGEEGNPIQLRSETCEGLKQGIAVSTLPATISDAIHFSEKLSLDYIWVDALCIFQDNAEDKHIEIRRMGAYYGANTLTLCAASADGSSRGLRNRDSRSLYRMPPTALAFQVGKDVGQIILHSKLDEHRERTTERGWTLQESLLSRRIVIFSDQLYWCCATANAECEGLLTKLAKEPNRNFGLPESLVPGIFPAQVLRDYPPEVQWQSVVLDFSKRRLGVASDKLLAISSFASWVHARYRASPVHLGGDSAYVAGLFLSTQNAGALIRQLAWRPSKTSDCSRPLDYRAPSWSWAAVDGALALRHEPDMITCGFEGFTLQLMHAAAPYGSVERATLSLSGCRLQPLQSCVKFEPHIREEMNEHNQEGMWLVPDTPQDRHLILSALNLSTPSSLYLCQLAVADLDGWHWSGAQLSYGCVGLIITRVPGEAPNSFRRVGLFDLFRTSSREKAEEDAELDGFFDVEGQNITLL</sequence>